<dbReference type="Gene3D" id="1.10.1200.10">
    <property type="entry name" value="ACP-like"/>
    <property type="match status" value="1"/>
</dbReference>
<dbReference type="InterPro" id="IPR036736">
    <property type="entry name" value="ACP-like_sf"/>
</dbReference>
<dbReference type="STRING" id="391625.PPSIR1_00005"/>
<keyword evidence="6" id="KW-1185">Reference proteome</keyword>
<evidence type="ECO:0000256" key="3">
    <source>
        <dbReference type="ARBA" id="ARBA00022679"/>
    </source>
</evidence>
<dbReference type="SMART" id="SM00822">
    <property type="entry name" value="PKS_KR"/>
    <property type="match status" value="1"/>
</dbReference>
<reference evidence="5 6" key="1">
    <citation type="submission" date="2007-06" db="EMBL/GenBank/DDBJ databases">
        <authorList>
            <person name="Shimkets L."/>
            <person name="Ferriera S."/>
            <person name="Johnson J."/>
            <person name="Kravitz S."/>
            <person name="Beeson K."/>
            <person name="Sutton G."/>
            <person name="Rogers Y.-H."/>
            <person name="Friedman R."/>
            <person name="Frazier M."/>
            <person name="Venter J.C."/>
        </authorList>
    </citation>
    <scope>NUCLEOTIDE SEQUENCE [LARGE SCALE GENOMIC DNA]</scope>
    <source>
        <strain evidence="5 6">SIR-1</strain>
    </source>
</reference>
<dbReference type="Pfam" id="PF08659">
    <property type="entry name" value="KR"/>
    <property type="match status" value="1"/>
</dbReference>
<dbReference type="SUPFAM" id="SSF47336">
    <property type="entry name" value="ACP-like"/>
    <property type="match status" value="1"/>
</dbReference>
<dbReference type="AlphaFoldDB" id="A6GKT7"/>
<evidence type="ECO:0000256" key="1">
    <source>
        <dbReference type="ARBA" id="ARBA00022450"/>
    </source>
</evidence>
<accession>A6GKT7</accession>
<dbReference type="InterPro" id="IPR057326">
    <property type="entry name" value="KR_dom"/>
</dbReference>
<dbReference type="SUPFAM" id="SSF51735">
    <property type="entry name" value="NAD(P)-binding Rossmann-fold domains"/>
    <property type="match status" value="1"/>
</dbReference>
<dbReference type="Proteomes" id="UP000005801">
    <property type="component" value="Unassembled WGS sequence"/>
</dbReference>
<proteinExistence type="predicted"/>
<dbReference type="GO" id="GO:0031177">
    <property type="term" value="F:phosphopantetheine binding"/>
    <property type="evidence" value="ECO:0007669"/>
    <property type="project" value="InterPro"/>
</dbReference>
<dbReference type="PROSITE" id="PS00012">
    <property type="entry name" value="PHOSPHOPANTETHEINE"/>
    <property type="match status" value="1"/>
</dbReference>
<protein>
    <submittedName>
        <fullName evidence="5">Type I polyketide synthase</fullName>
    </submittedName>
</protein>
<dbReference type="Pfam" id="PF00550">
    <property type="entry name" value="PP-binding"/>
    <property type="match status" value="1"/>
</dbReference>
<sequence length="347" mass="36646">MAREGIQRLVLTSRRGPGAPGAAELEAELVALGPSVELVACDVADPEALGALLDRLRREGPPLRAVFHSAGLVDDELIARLDPEQLRGPSLPKVGPAWQLHAATRDLELDAFVLYSSAAGTLAQIGQANYAAANAYLDALCQLRREAGLPGLSMAWGLWAGPSMATSVRAQLESQGVSAMEPAPAIAGLRRAVALGDAHVVLGAFDWAKVRFGGRGQLLAILQSEGVEAEEAAADSSFDLDALPRGERGPAIQAFVLDAVARTLRLSPEEADPKRSLTALGLDSMTSVELRDELRERGAFEVRLADLLRGVSVAELSEQLLAAYEGELDGDEVSEAPASPWLWCPAP</sequence>
<dbReference type="EMBL" id="ABCS01000231">
    <property type="protein sequence ID" value="EDM73516.1"/>
    <property type="molecule type" value="Genomic_DNA"/>
</dbReference>
<keyword evidence="2" id="KW-0597">Phosphoprotein</keyword>
<organism evidence="5 6">
    <name type="scientific">Plesiocystis pacifica SIR-1</name>
    <dbReference type="NCBI Taxonomy" id="391625"/>
    <lineage>
        <taxon>Bacteria</taxon>
        <taxon>Pseudomonadati</taxon>
        <taxon>Myxococcota</taxon>
        <taxon>Polyangia</taxon>
        <taxon>Nannocystales</taxon>
        <taxon>Nannocystaceae</taxon>
        <taxon>Plesiocystis</taxon>
    </lineage>
</organism>
<dbReference type="InterPro" id="IPR013968">
    <property type="entry name" value="PKS_KR"/>
</dbReference>
<dbReference type="InterPro" id="IPR006162">
    <property type="entry name" value="Ppantetheine_attach_site"/>
</dbReference>
<dbReference type="Gene3D" id="3.40.50.720">
    <property type="entry name" value="NAD(P)-binding Rossmann-like Domain"/>
    <property type="match status" value="1"/>
</dbReference>
<keyword evidence="3" id="KW-0808">Transferase</keyword>
<feature type="non-terminal residue" evidence="5">
    <location>
        <position position="347"/>
    </location>
</feature>
<dbReference type="InterPro" id="IPR009081">
    <property type="entry name" value="PP-bd_ACP"/>
</dbReference>
<feature type="domain" description="Carrier" evidence="4">
    <location>
        <begin position="250"/>
        <end position="324"/>
    </location>
</feature>
<dbReference type="eggNOG" id="COG1028">
    <property type="taxonomic scope" value="Bacteria"/>
</dbReference>
<name>A6GKT7_9BACT</name>
<evidence type="ECO:0000259" key="4">
    <source>
        <dbReference type="PROSITE" id="PS50075"/>
    </source>
</evidence>
<gene>
    <name evidence="5" type="ORF">PPSIR1_00005</name>
</gene>
<evidence type="ECO:0000313" key="5">
    <source>
        <dbReference type="EMBL" id="EDM73516.1"/>
    </source>
</evidence>
<dbReference type="PANTHER" id="PTHR43775:SF51">
    <property type="entry name" value="INACTIVE PHENOLPHTHIOCEROL SYNTHESIS POLYKETIDE SYNTHASE TYPE I PKS1-RELATED"/>
    <property type="match status" value="1"/>
</dbReference>
<dbReference type="GO" id="GO:0006633">
    <property type="term" value="P:fatty acid biosynthetic process"/>
    <property type="evidence" value="ECO:0007669"/>
    <property type="project" value="TreeGrafter"/>
</dbReference>
<dbReference type="GO" id="GO:0004312">
    <property type="term" value="F:fatty acid synthase activity"/>
    <property type="evidence" value="ECO:0007669"/>
    <property type="project" value="TreeGrafter"/>
</dbReference>
<evidence type="ECO:0000313" key="6">
    <source>
        <dbReference type="Proteomes" id="UP000005801"/>
    </source>
</evidence>
<dbReference type="InterPro" id="IPR020806">
    <property type="entry name" value="PKS_PP-bd"/>
</dbReference>
<comment type="caution">
    <text evidence="5">The sequence shown here is derived from an EMBL/GenBank/DDBJ whole genome shotgun (WGS) entry which is preliminary data.</text>
</comment>
<dbReference type="PROSITE" id="PS50075">
    <property type="entry name" value="CARRIER"/>
    <property type="match status" value="1"/>
</dbReference>
<dbReference type="RefSeq" id="WP_006977323.1">
    <property type="nucleotide sequence ID" value="NZ_ABCS01000231.1"/>
</dbReference>
<dbReference type="InterPro" id="IPR050091">
    <property type="entry name" value="PKS_NRPS_Biosynth_Enz"/>
</dbReference>
<evidence type="ECO:0000256" key="2">
    <source>
        <dbReference type="ARBA" id="ARBA00022553"/>
    </source>
</evidence>
<dbReference type="InterPro" id="IPR036291">
    <property type="entry name" value="NAD(P)-bd_dom_sf"/>
</dbReference>
<dbReference type="PANTHER" id="PTHR43775">
    <property type="entry name" value="FATTY ACID SYNTHASE"/>
    <property type="match status" value="1"/>
</dbReference>
<keyword evidence="1" id="KW-0596">Phosphopantetheine</keyword>
<dbReference type="SMART" id="SM00823">
    <property type="entry name" value="PKS_PP"/>
    <property type="match status" value="1"/>
</dbReference>